<dbReference type="GO" id="GO:0030170">
    <property type="term" value="F:pyridoxal phosphate binding"/>
    <property type="evidence" value="ECO:0007669"/>
    <property type="project" value="TreeGrafter"/>
</dbReference>
<dbReference type="SUPFAM" id="SSF53383">
    <property type="entry name" value="PLP-dependent transferases"/>
    <property type="match status" value="1"/>
</dbReference>
<dbReference type="RefSeq" id="WP_002102582.1">
    <property type="nucleotide sequence ID" value="NZ_CP043893.1"/>
</dbReference>
<dbReference type="PANTHER" id="PTHR30244">
    <property type="entry name" value="TRANSAMINASE"/>
    <property type="match status" value="1"/>
</dbReference>
<evidence type="ECO:0000256" key="4">
    <source>
        <dbReference type="PIRSR" id="PIRSR000390-2"/>
    </source>
</evidence>
<dbReference type="InterPro" id="IPR015421">
    <property type="entry name" value="PyrdxlP-dep_Trfase_major"/>
</dbReference>
<keyword evidence="6" id="KW-0032">Aminotransferase</keyword>
<feature type="active site" description="Proton acceptor" evidence="3">
    <location>
        <position position="188"/>
    </location>
</feature>
<feature type="modified residue" description="N6-(pyridoxal phosphate)lysine" evidence="4">
    <location>
        <position position="188"/>
    </location>
</feature>
<dbReference type="InterPro" id="IPR015422">
    <property type="entry name" value="PyrdxlP-dep_Trfase_small"/>
</dbReference>
<dbReference type="AlphaFoldDB" id="A0AAP9WJC3"/>
<accession>A0AAP9WJC3</accession>
<dbReference type="PIRSF" id="PIRSF000390">
    <property type="entry name" value="PLP_StrS"/>
    <property type="match status" value="1"/>
</dbReference>
<evidence type="ECO:0000256" key="1">
    <source>
        <dbReference type="ARBA" id="ARBA00022898"/>
    </source>
</evidence>
<gene>
    <name evidence="6" type="ORF">Lepto1489_07490</name>
</gene>
<keyword evidence="6" id="KW-0808">Transferase</keyword>
<dbReference type="Gene3D" id="3.40.640.10">
    <property type="entry name" value="Type I PLP-dependent aspartate aminotransferase-like (Major domain)"/>
    <property type="match status" value="1"/>
</dbReference>
<dbReference type="Gene3D" id="3.90.1150.10">
    <property type="entry name" value="Aspartate Aminotransferase, domain 1"/>
    <property type="match status" value="1"/>
</dbReference>
<reference evidence="6" key="1">
    <citation type="submission" date="2019-09" db="EMBL/GenBank/DDBJ databases">
        <title>Comparative Genomics of Leptospira interrogans Reveals Genome Plasticity - A Common Adaptive Strategy for Survival in Various Hosts.</title>
        <authorList>
            <person name="Ramli S.R."/>
            <person name="Bunk B."/>
            <person name="Goris M."/>
            <person name="Bhuju S."/>
            <person name="Jarek M."/>
            <person name="Sproer C."/>
            <person name="Mustakim S."/>
            <person name="Strommenger B."/>
            <person name="Pessler F."/>
        </authorList>
    </citation>
    <scope>NUCLEOTIDE SEQUENCE</scope>
    <source>
        <strain evidence="6">1489</strain>
    </source>
</reference>
<dbReference type="PANTHER" id="PTHR30244:SF36">
    <property type="entry name" value="3-OXO-GLUCOSE-6-PHOSPHATE:GLUTAMATE AMINOTRANSFERASE"/>
    <property type="match status" value="1"/>
</dbReference>
<proteinExistence type="inferred from homology"/>
<dbReference type="GO" id="GO:0000271">
    <property type="term" value="P:polysaccharide biosynthetic process"/>
    <property type="evidence" value="ECO:0007669"/>
    <property type="project" value="TreeGrafter"/>
</dbReference>
<dbReference type="Proteomes" id="UP000663255">
    <property type="component" value="Chromosome 1"/>
</dbReference>
<organism evidence="6 7">
    <name type="scientific">Leptospira interrogans serovar Bataviae</name>
    <dbReference type="NCBI Taxonomy" id="312175"/>
    <lineage>
        <taxon>Bacteria</taxon>
        <taxon>Pseudomonadati</taxon>
        <taxon>Spirochaetota</taxon>
        <taxon>Spirochaetia</taxon>
        <taxon>Leptospirales</taxon>
        <taxon>Leptospiraceae</taxon>
        <taxon>Leptospira</taxon>
    </lineage>
</organism>
<dbReference type="InterPro" id="IPR000653">
    <property type="entry name" value="DegT/StrS_aminotransferase"/>
</dbReference>
<sequence>MSEKIFCLDLKGQHQQIKKEIFELFEKVYENTAFSNGSFVEEFEKDFSSYTGTKYTIGLNSGTSALHLAMVALGIGNGDEVILPANTFIATAWGISYVGAKPVFVDCDPYHWEIDPLNIEKAITPKTKAIIGVHLYGTPFDVDAVAAIAKKYGLFFVEDAAQAQGAKYKGVPVGGFGDMACFSFYPGKNLGACGEAGGITTNNEMYANRLKALRNHGSITKYHHDEIGYNYRMGGLEGASLKVKLKYLEGWNSRRKIIAKRYLDEIKNSKIKMQYHPKWADGVFHLFVITTEQKDQFVKHLVDNRIIPAFHYPIPCHLQKAYSHLNYKKGDFPNSEYLSSHCISLPMFAELENEEVDEVINCINSF</sequence>
<keyword evidence="1 4" id="KW-0663">Pyridoxal phosphate</keyword>
<comment type="similarity">
    <text evidence="2 5">Belongs to the DegT/DnrJ/EryC1 family.</text>
</comment>
<dbReference type="GO" id="GO:0008483">
    <property type="term" value="F:transaminase activity"/>
    <property type="evidence" value="ECO:0007669"/>
    <property type="project" value="UniProtKB-KW"/>
</dbReference>
<evidence type="ECO:0000313" key="6">
    <source>
        <dbReference type="EMBL" id="QOI50304.1"/>
    </source>
</evidence>
<evidence type="ECO:0000256" key="5">
    <source>
        <dbReference type="RuleBase" id="RU004508"/>
    </source>
</evidence>
<dbReference type="EMBL" id="CP043893">
    <property type="protein sequence ID" value="QOI50304.1"/>
    <property type="molecule type" value="Genomic_DNA"/>
</dbReference>
<evidence type="ECO:0000313" key="7">
    <source>
        <dbReference type="Proteomes" id="UP000663255"/>
    </source>
</evidence>
<evidence type="ECO:0000256" key="2">
    <source>
        <dbReference type="ARBA" id="ARBA00037999"/>
    </source>
</evidence>
<protein>
    <submittedName>
        <fullName evidence="6">DegT/DnrJ/EryC1/StrS family aminotransferase</fullName>
    </submittedName>
</protein>
<dbReference type="InterPro" id="IPR015424">
    <property type="entry name" value="PyrdxlP-dep_Trfase"/>
</dbReference>
<dbReference type="CDD" id="cd00616">
    <property type="entry name" value="AHBA_syn"/>
    <property type="match status" value="1"/>
</dbReference>
<name>A0AAP9WJC3_LEPIR</name>
<evidence type="ECO:0000256" key="3">
    <source>
        <dbReference type="PIRSR" id="PIRSR000390-1"/>
    </source>
</evidence>
<dbReference type="Pfam" id="PF01041">
    <property type="entry name" value="DegT_DnrJ_EryC1"/>
    <property type="match status" value="1"/>
</dbReference>